<evidence type="ECO:0000313" key="1">
    <source>
        <dbReference type="EMBL" id="OTF93222.1"/>
    </source>
</evidence>
<accession>A0A251S446</accession>
<sequence length="57" mass="6748">MFSKSNHLKKTTEISPFHHPYITNVIEEHSRLVTCANNISSTFQRFQVEDNDCYEMK</sequence>
<evidence type="ECO:0000313" key="2">
    <source>
        <dbReference type="Proteomes" id="UP000215914"/>
    </source>
</evidence>
<keyword evidence="2" id="KW-1185">Reference proteome</keyword>
<dbReference type="EMBL" id="CM007905">
    <property type="protein sequence ID" value="OTF93222.1"/>
    <property type="molecule type" value="Genomic_DNA"/>
</dbReference>
<dbReference type="InParanoid" id="A0A251S446"/>
<dbReference type="AlphaFoldDB" id="A0A251S446"/>
<reference evidence="2" key="1">
    <citation type="journal article" date="2017" name="Nature">
        <title>The sunflower genome provides insights into oil metabolism, flowering and Asterid evolution.</title>
        <authorList>
            <person name="Badouin H."/>
            <person name="Gouzy J."/>
            <person name="Grassa C.J."/>
            <person name="Murat F."/>
            <person name="Staton S.E."/>
            <person name="Cottret L."/>
            <person name="Lelandais-Briere C."/>
            <person name="Owens G.L."/>
            <person name="Carrere S."/>
            <person name="Mayjonade B."/>
            <person name="Legrand L."/>
            <person name="Gill N."/>
            <person name="Kane N.C."/>
            <person name="Bowers J.E."/>
            <person name="Hubner S."/>
            <person name="Bellec A."/>
            <person name="Berard A."/>
            <person name="Berges H."/>
            <person name="Blanchet N."/>
            <person name="Boniface M.C."/>
            <person name="Brunel D."/>
            <person name="Catrice O."/>
            <person name="Chaidir N."/>
            <person name="Claudel C."/>
            <person name="Donnadieu C."/>
            <person name="Faraut T."/>
            <person name="Fievet G."/>
            <person name="Helmstetter N."/>
            <person name="King M."/>
            <person name="Knapp S.J."/>
            <person name="Lai Z."/>
            <person name="Le Paslier M.C."/>
            <person name="Lippi Y."/>
            <person name="Lorenzon L."/>
            <person name="Mandel J.R."/>
            <person name="Marage G."/>
            <person name="Marchand G."/>
            <person name="Marquand E."/>
            <person name="Bret-Mestries E."/>
            <person name="Morien E."/>
            <person name="Nambeesan S."/>
            <person name="Nguyen T."/>
            <person name="Pegot-Espagnet P."/>
            <person name="Pouilly N."/>
            <person name="Raftis F."/>
            <person name="Sallet E."/>
            <person name="Schiex T."/>
            <person name="Thomas J."/>
            <person name="Vandecasteele C."/>
            <person name="Vares D."/>
            <person name="Vear F."/>
            <person name="Vautrin S."/>
            <person name="Crespi M."/>
            <person name="Mangin B."/>
            <person name="Burke J.M."/>
            <person name="Salse J."/>
            <person name="Munos S."/>
            <person name="Vincourt P."/>
            <person name="Rieseberg L.H."/>
            <person name="Langlade N.B."/>
        </authorList>
    </citation>
    <scope>NUCLEOTIDE SEQUENCE [LARGE SCALE GENOMIC DNA]</scope>
    <source>
        <strain evidence="2">cv. SF193</strain>
    </source>
</reference>
<proteinExistence type="predicted"/>
<organism evidence="1 2">
    <name type="scientific">Helianthus annuus</name>
    <name type="common">Common sunflower</name>
    <dbReference type="NCBI Taxonomy" id="4232"/>
    <lineage>
        <taxon>Eukaryota</taxon>
        <taxon>Viridiplantae</taxon>
        <taxon>Streptophyta</taxon>
        <taxon>Embryophyta</taxon>
        <taxon>Tracheophyta</taxon>
        <taxon>Spermatophyta</taxon>
        <taxon>Magnoliopsida</taxon>
        <taxon>eudicotyledons</taxon>
        <taxon>Gunneridae</taxon>
        <taxon>Pentapetalae</taxon>
        <taxon>asterids</taxon>
        <taxon>campanulids</taxon>
        <taxon>Asterales</taxon>
        <taxon>Asteraceae</taxon>
        <taxon>Asteroideae</taxon>
        <taxon>Heliantheae alliance</taxon>
        <taxon>Heliantheae</taxon>
        <taxon>Helianthus</taxon>
    </lineage>
</organism>
<gene>
    <name evidence="1" type="ORF">HannXRQ_Chr16g0530531</name>
</gene>
<name>A0A251S446_HELAN</name>
<dbReference type="Proteomes" id="UP000215914">
    <property type="component" value="Chromosome 16"/>
</dbReference>
<protein>
    <submittedName>
        <fullName evidence="1">Uncharacterized protein</fullName>
    </submittedName>
</protein>